<dbReference type="PROSITE" id="PS51257">
    <property type="entry name" value="PROKAR_LIPOPROTEIN"/>
    <property type="match status" value="1"/>
</dbReference>
<keyword evidence="4" id="KW-1185">Reference proteome</keyword>
<name>A0ABU1ZWJ4_9CORY</name>
<evidence type="ECO:0000313" key="4">
    <source>
        <dbReference type="Proteomes" id="UP001180840"/>
    </source>
</evidence>
<feature type="signal peptide" evidence="1">
    <location>
        <begin position="1"/>
        <end position="30"/>
    </location>
</feature>
<evidence type="ECO:0000256" key="1">
    <source>
        <dbReference type="SAM" id="SignalP"/>
    </source>
</evidence>
<proteinExistence type="predicted"/>
<dbReference type="InterPro" id="IPR056303">
    <property type="entry name" value="AMIN-like"/>
</dbReference>
<gene>
    <name evidence="3" type="ORF">J2S39_000278</name>
</gene>
<dbReference type="Proteomes" id="UP001180840">
    <property type="component" value="Unassembled WGS sequence"/>
</dbReference>
<comment type="caution">
    <text evidence="3">The sequence shown here is derived from an EMBL/GenBank/DDBJ whole genome shotgun (WGS) entry which is preliminary data.</text>
</comment>
<reference evidence="3" key="1">
    <citation type="submission" date="2023-07" db="EMBL/GenBank/DDBJ databases">
        <title>Sequencing the genomes of 1000 actinobacteria strains.</title>
        <authorList>
            <person name="Klenk H.-P."/>
        </authorList>
    </citation>
    <scope>NUCLEOTIDE SEQUENCE</scope>
    <source>
        <strain evidence="3">DSM 107476</strain>
    </source>
</reference>
<sequence length="191" mass="19935">MSADLRTTARLALLVTSMAVGLVACSPAQGGTTLAASTAGTGVGLTPLGNANTTVKTQRPEAPAQLMVVNVRVGSHEGFDRVVFDLVGSGEPGWFIDYTNKPSQQGSGTPVAHEGAIALNVNIDGTAYPFELGMEDPRLGRIPGSGNVNEVISVGTFEGRSQFVIGLQRQAAYSVQVLEEPKRLVVDIVQN</sequence>
<feature type="chain" id="PRO_5046550326" description="AMIN-like domain-containing protein" evidence="1">
    <location>
        <begin position="31"/>
        <end position="191"/>
    </location>
</feature>
<feature type="domain" description="AMIN-like" evidence="2">
    <location>
        <begin position="67"/>
        <end position="189"/>
    </location>
</feature>
<organism evidence="3 4">
    <name type="scientific">Corynebacterium guangdongense</name>
    <dbReference type="NCBI Taxonomy" id="1783348"/>
    <lineage>
        <taxon>Bacteria</taxon>
        <taxon>Bacillati</taxon>
        <taxon>Actinomycetota</taxon>
        <taxon>Actinomycetes</taxon>
        <taxon>Mycobacteriales</taxon>
        <taxon>Corynebacteriaceae</taxon>
        <taxon>Corynebacterium</taxon>
    </lineage>
</organism>
<dbReference type="Pfam" id="PF24837">
    <property type="entry name" value="AMIN-like"/>
    <property type="match status" value="1"/>
</dbReference>
<protein>
    <recommendedName>
        <fullName evidence="2">AMIN-like domain-containing protein</fullName>
    </recommendedName>
</protein>
<evidence type="ECO:0000259" key="2">
    <source>
        <dbReference type="Pfam" id="PF24837"/>
    </source>
</evidence>
<dbReference type="EMBL" id="JAVDXZ010000001">
    <property type="protein sequence ID" value="MDR7328602.1"/>
    <property type="molecule type" value="Genomic_DNA"/>
</dbReference>
<keyword evidence="1" id="KW-0732">Signal</keyword>
<accession>A0ABU1ZWJ4</accession>
<evidence type="ECO:0000313" key="3">
    <source>
        <dbReference type="EMBL" id="MDR7328602.1"/>
    </source>
</evidence>
<dbReference type="RefSeq" id="WP_290197557.1">
    <property type="nucleotide sequence ID" value="NZ_CP047654.1"/>
</dbReference>